<dbReference type="Proteomes" id="UP000887578">
    <property type="component" value="Unplaced"/>
</dbReference>
<dbReference type="WBParaSite" id="PDA_v2.g676.t1">
    <property type="protein sequence ID" value="PDA_v2.g676.t1"/>
    <property type="gene ID" value="PDA_v2.g676"/>
</dbReference>
<reference evidence="2" key="1">
    <citation type="submission" date="2022-11" db="UniProtKB">
        <authorList>
            <consortium name="WormBaseParasite"/>
        </authorList>
    </citation>
    <scope>IDENTIFICATION</scope>
</reference>
<dbReference type="Gene3D" id="3.30.70.330">
    <property type="match status" value="1"/>
</dbReference>
<dbReference type="AlphaFoldDB" id="A0A914QT88"/>
<dbReference type="SUPFAM" id="SSF54928">
    <property type="entry name" value="RNA-binding domain, RBD"/>
    <property type="match status" value="1"/>
</dbReference>
<dbReference type="InterPro" id="IPR035979">
    <property type="entry name" value="RBD_domain_sf"/>
</dbReference>
<dbReference type="GO" id="GO:0003676">
    <property type="term" value="F:nucleic acid binding"/>
    <property type="evidence" value="ECO:0007669"/>
    <property type="project" value="InterPro"/>
</dbReference>
<proteinExistence type="predicted"/>
<evidence type="ECO:0000313" key="2">
    <source>
        <dbReference type="WBParaSite" id="PDA_v2.g676.t1"/>
    </source>
</evidence>
<protein>
    <submittedName>
        <fullName evidence="2">RRM domain-containing protein</fullName>
    </submittedName>
</protein>
<evidence type="ECO:0000313" key="1">
    <source>
        <dbReference type="Proteomes" id="UP000887578"/>
    </source>
</evidence>
<dbReference type="CDD" id="cd00590">
    <property type="entry name" value="RRM_SF"/>
    <property type="match status" value="1"/>
</dbReference>
<dbReference type="InterPro" id="IPR012677">
    <property type="entry name" value="Nucleotide-bd_a/b_plait_sf"/>
</dbReference>
<accession>A0A914QT88</accession>
<name>A0A914QT88_9BILA</name>
<keyword evidence="1" id="KW-1185">Reference proteome</keyword>
<sequence>MNHKLEEKLITLKIKNVNLFQIDHVVYAYVLFNDYNNTAVVKFNNEDAVSRAISTFDRYWLHGRRIQIEKYDDKIHFDYLVHFLDSKRTIPLKQRSKPSENELNYMRQTGQVWEVWEPQRSHSLKLISETVRQDWRGTKYGKIIGGYYAQPKKDTRN</sequence>
<organism evidence="1 2">
    <name type="scientific">Panagrolaimus davidi</name>
    <dbReference type="NCBI Taxonomy" id="227884"/>
    <lineage>
        <taxon>Eukaryota</taxon>
        <taxon>Metazoa</taxon>
        <taxon>Ecdysozoa</taxon>
        <taxon>Nematoda</taxon>
        <taxon>Chromadorea</taxon>
        <taxon>Rhabditida</taxon>
        <taxon>Tylenchina</taxon>
        <taxon>Panagrolaimomorpha</taxon>
        <taxon>Panagrolaimoidea</taxon>
        <taxon>Panagrolaimidae</taxon>
        <taxon>Panagrolaimus</taxon>
    </lineage>
</organism>